<sequence length="238" mass="26311">MPKRKLPRPDVEQILQDKDWLPIWKSVPSRHRLLDLRLAFTTAEHGRSIGTLFELTKGWQPMLLIVETTNLAKFGGTYSYSAFVRMLLLSLNERRYSSSCPLSVYQRGLAKDRNRFGGSGETFLFDFTTDGAYRVYPWVGAHPANGSPAHESNGDPPHGSNASMREKWIKDMASFFVVADHHGIGVGGGGSGFGLWVNGDLTVAHSHECATFANRPLGGPGTYGNNLDVALLEVWVFT</sequence>
<dbReference type="PROSITE" id="PS51886">
    <property type="entry name" value="TLDC"/>
    <property type="match status" value="1"/>
</dbReference>
<dbReference type="SMART" id="SM00584">
    <property type="entry name" value="TLDc"/>
    <property type="match status" value="1"/>
</dbReference>
<dbReference type="InterPro" id="IPR006571">
    <property type="entry name" value="TLDc_dom"/>
</dbReference>
<evidence type="ECO:0000313" key="3">
    <source>
        <dbReference type="Proteomes" id="UP000673691"/>
    </source>
</evidence>
<accession>A0A8H7ZTZ4</accession>
<comment type="caution">
    <text evidence="2">The sequence shown here is derived from an EMBL/GenBank/DDBJ whole genome shotgun (WGS) entry which is preliminary data.</text>
</comment>
<reference evidence="2 3" key="1">
    <citation type="journal article" name="Sci. Rep.">
        <title>Genome-scale phylogenetic analyses confirm Olpidium as the closest living zoosporic fungus to the non-flagellated, terrestrial fungi.</title>
        <authorList>
            <person name="Chang Y."/>
            <person name="Rochon D."/>
            <person name="Sekimoto S."/>
            <person name="Wang Y."/>
            <person name="Chovatia M."/>
            <person name="Sandor L."/>
            <person name="Salamov A."/>
            <person name="Grigoriev I.V."/>
            <person name="Stajich J.E."/>
            <person name="Spatafora J.W."/>
        </authorList>
    </citation>
    <scope>NUCLEOTIDE SEQUENCE [LARGE SCALE GENOMIC DNA]</scope>
    <source>
        <strain evidence="2">S191</strain>
    </source>
</reference>
<evidence type="ECO:0000259" key="1">
    <source>
        <dbReference type="PROSITE" id="PS51886"/>
    </source>
</evidence>
<dbReference type="PANTHER" id="PTHR23354">
    <property type="entry name" value="NUCLEOLAR PROTEIN 7/ESTROGEN RECEPTOR COACTIVATOR-RELATED"/>
    <property type="match status" value="1"/>
</dbReference>
<gene>
    <name evidence="2" type="ORF">BJ554DRAFT_134</name>
</gene>
<feature type="domain" description="TLDc" evidence="1">
    <location>
        <begin position="13"/>
        <end position="238"/>
    </location>
</feature>
<dbReference type="AlphaFoldDB" id="A0A8H7ZTZ4"/>
<dbReference type="EMBL" id="JAEFCI010006814">
    <property type="protein sequence ID" value="KAG5459461.1"/>
    <property type="molecule type" value="Genomic_DNA"/>
</dbReference>
<dbReference type="Proteomes" id="UP000673691">
    <property type="component" value="Unassembled WGS sequence"/>
</dbReference>
<name>A0A8H7ZTZ4_9FUNG</name>
<organism evidence="2 3">
    <name type="scientific">Olpidium bornovanus</name>
    <dbReference type="NCBI Taxonomy" id="278681"/>
    <lineage>
        <taxon>Eukaryota</taxon>
        <taxon>Fungi</taxon>
        <taxon>Fungi incertae sedis</taxon>
        <taxon>Olpidiomycota</taxon>
        <taxon>Olpidiomycotina</taxon>
        <taxon>Olpidiomycetes</taxon>
        <taxon>Olpidiales</taxon>
        <taxon>Olpidiaceae</taxon>
        <taxon>Olpidium</taxon>
    </lineage>
</organism>
<keyword evidence="3" id="KW-1185">Reference proteome</keyword>
<dbReference type="Pfam" id="PF07534">
    <property type="entry name" value="TLD"/>
    <property type="match status" value="2"/>
</dbReference>
<dbReference type="OrthoDB" id="26679at2759"/>
<proteinExistence type="predicted"/>
<evidence type="ECO:0000313" key="2">
    <source>
        <dbReference type="EMBL" id="KAG5459461.1"/>
    </source>
</evidence>
<protein>
    <recommendedName>
        <fullName evidence="1">TLDc domain-containing protein</fullName>
    </recommendedName>
</protein>